<dbReference type="GO" id="GO:0005829">
    <property type="term" value="C:cytosol"/>
    <property type="evidence" value="ECO:0007669"/>
    <property type="project" value="TreeGrafter"/>
</dbReference>
<organism evidence="4 5">
    <name type="scientific">Candidatus Coatesbacteria bacterium RBG_13_66_14</name>
    <dbReference type="NCBI Taxonomy" id="1817816"/>
    <lineage>
        <taxon>Bacteria</taxon>
        <taxon>Candidatus Coatesiibacteriota</taxon>
    </lineage>
</organism>
<proteinExistence type="inferred from homology"/>
<evidence type="ECO:0000256" key="2">
    <source>
        <dbReference type="ARBA" id="ARBA00023125"/>
    </source>
</evidence>
<dbReference type="PRINTS" id="PR01727">
    <property type="entry name" value="DNABINDINGHU"/>
</dbReference>
<dbReference type="InterPro" id="IPR000119">
    <property type="entry name" value="Hist_DNA-bd"/>
</dbReference>
<evidence type="ECO:0000313" key="4">
    <source>
        <dbReference type="EMBL" id="OGD78079.1"/>
    </source>
</evidence>
<dbReference type="PROSITE" id="PS00045">
    <property type="entry name" value="HISTONE_LIKE"/>
    <property type="match status" value="1"/>
</dbReference>
<keyword evidence="2 4" id="KW-0238">DNA-binding</keyword>
<gene>
    <name evidence="4" type="ORF">A2Y64_06480</name>
</gene>
<evidence type="ECO:0000256" key="1">
    <source>
        <dbReference type="ARBA" id="ARBA00023067"/>
    </source>
</evidence>
<dbReference type="GO" id="GO:0030527">
    <property type="term" value="F:structural constituent of chromatin"/>
    <property type="evidence" value="ECO:0007669"/>
    <property type="project" value="InterPro"/>
</dbReference>
<dbReference type="SMART" id="SM00411">
    <property type="entry name" value="BHL"/>
    <property type="match status" value="1"/>
</dbReference>
<dbReference type="SUPFAM" id="SSF47729">
    <property type="entry name" value="IHF-like DNA-binding proteins"/>
    <property type="match status" value="1"/>
</dbReference>
<dbReference type="PANTHER" id="PTHR33175">
    <property type="entry name" value="DNA-BINDING PROTEIN HU"/>
    <property type="match status" value="1"/>
</dbReference>
<dbReference type="InterPro" id="IPR010992">
    <property type="entry name" value="IHF-like_DNA-bd_dom_sf"/>
</dbReference>
<dbReference type="Proteomes" id="UP000177187">
    <property type="component" value="Unassembled WGS sequence"/>
</dbReference>
<dbReference type="InterPro" id="IPR020816">
    <property type="entry name" value="Histone-like_DNA-bd_CS"/>
</dbReference>
<dbReference type="GO" id="GO:0030261">
    <property type="term" value="P:chromosome condensation"/>
    <property type="evidence" value="ECO:0007669"/>
    <property type="project" value="UniProtKB-KW"/>
</dbReference>
<dbReference type="STRING" id="1817816.A2Y64_06480"/>
<dbReference type="GO" id="GO:0003677">
    <property type="term" value="F:DNA binding"/>
    <property type="evidence" value="ECO:0007669"/>
    <property type="project" value="UniProtKB-KW"/>
</dbReference>
<protein>
    <submittedName>
        <fullName evidence="4">DNA-binding protein HU</fullName>
    </submittedName>
</protein>
<evidence type="ECO:0000256" key="3">
    <source>
        <dbReference type="RuleBase" id="RU003939"/>
    </source>
</evidence>
<dbReference type="Pfam" id="PF00216">
    <property type="entry name" value="Bac_DNA_binding"/>
    <property type="match status" value="1"/>
</dbReference>
<dbReference type="AlphaFoldDB" id="A0A1F5FEP3"/>
<dbReference type="Gene3D" id="4.10.520.10">
    <property type="entry name" value="IHF-like DNA-binding proteins"/>
    <property type="match status" value="1"/>
</dbReference>
<dbReference type="EMBL" id="MFAF01000052">
    <property type="protein sequence ID" value="OGD78079.1"/>
    <property type="molecule type" value="Genomic_DNA"/>
</dbReference>
<accession>A0A1F5FEP3</accession>
<comment type="similarity">
    <text evidence="3">Belongs to the bacterial histone-like protein family.</text>
</comment>
<dbReference type="PANTHER" id="PTHR33175:SF3">
    <property type="entry name" value="DNA-BINDING PROTEIN HU-BETA"/>
    <property type="match status" value="1"/>
</dbReference>
<name>A0A1F5FEP3_9BACT</name>
<dbReference type="CDD" id="cd13831">
    <property type="entry name" value="HU"/>
    <property type="match status" value="1"/>
</dbReference>
<evidence type="ECO:0000313" key="5">
    <source>
        <dbReference type="Proteomes" id="UP000177187"/>
    </source>
</evidence>
<keyword evidence="1" id="KW-0226">DNA condensation</keyword>
<comment type="caution">
    <text evidence="4">The sequence shown here is derived from an EMBL/GenBank/DDBJ whole genome shotgun (WGS) entry which is preliminary data.</text>
</comment>
<sequence>MTKQDLIDRIASQTGLTKRQAGQALNAVVDGIKGAMKKGERVTLVGFGTFFVAQRKSRTGRNPRTQQKINIPARKVPNFRAGKELKHLVR</sequence>
<reference evidence="4 5" key="1">
    <citation type="journal article" date="2016" name="Nat. Commun.">
        <title>Thousands of microbial genomes shed light on interconnected biogeochemical processes in an aquifer system.</title>
        <authorList>
            <person name="Anantharaman K."/>
            <person name="Brown C.T."/>
            <person name="Hug L.A."/>
            <person name="Sharon I."/>
            <person name="Castelle C.J."/>
            <person name="Probst A.J."/>
            <person name="Thomas B.C."/>
            <person name="Singh A."/>
            <person name="Wilkins M.J."/>
            <person name="Karaoz U."/>
            <person name="Brodie E.L."/>
            <person name="Williams K.H."/>
            <person name="Hubbard S.S."/>
            <person name="Banfield J.F."/>
        </authorList>
    </citation>
    <scope>NUCLEOTIDE SEQUENCE [LARGE SCALE GENOMIC DNA]</scope>
</reference>